<dbReference type="InterPro" id="IPR051694">
    <property type="entry name" value="Immunoregulatory_rcpt-like"/>
</dbReference>
<comment type="caution">
    <text evidence="7">The sequence shown here is derived from an EMBL/GenBank/DDBJ whole genome shotgun (WGS) entry which is preliminary data.</text>
</comment>
<comment type="subcellular location">
    <subcellularLocation>
        <location evidence="1">Membrane</location>
        <topology evidence="1">Single-pass membrane protein</topology>
    </subcellularLocation>
</comment>
<dbReference type="EMBL" id="MLYV02000917">
    <property type="protein sequence ID" value="PSR75222.1"/>
    <property type="molecule type" value="Genomic_DNA"/>
</dbReference>
<feature type="compositionally biased region" description="Polar residues" evidence="5">
    <location>
        <begin position="180"/>
        <end position="194"/>
    </location>
</feature>
<evidence type="ECO:0000313" key="8">
    <source>
        <dbReference type="Proteomes" id="UP000186601"/>
    </source>
</evidence>
<feature type="region of interest" description="Disordered" evidence="5">
    <location>
        <begin position="175"/>
        <end position="194"/>
    </location>
</feature>
<accession>A0A2R6NRE1</accession>
<dbReference type="PANTHER" id="PTHR15549">
    <property type="entry name" value="PAIRED IMMUNOGLOBULIN-LIKE TYPE 2 RECEPTOR"/>
    <property type="match status" value="1"/>
</dbReference>
<dbReference type="AlphaFoldDB" id="A0A2R6NRE1"/>
<protein>
    <recommendedName>
        <fullName evidence="9">Transmembrane protein</fullName>
    </recommendedName>
</protein>
<evidence type="ECO:0000256" key="1">
    <source>
        <dbReference type="ARBA" id="ARBA00004167"/>
    </source>
</evidence>
<feature type="region of interest" description="Disordered" evidence="5">
    <location>
        <begin position="301"/>
        <end position="414"/>
    </location>
</feature>
<evidence type="ECO:0000256" key="2">
    <source>
        <dbReference type="ARBA" id="ARBA00022692"/>
    </source>
</evidence>
<evidence type="ECO:0000256" key="3">
    <source>
        <dbReference type="ARBA" id="ARBA00022989"/>
    </source>
</evidence>
<evidence type="ECO:0000256" key="6">
    <source>
        <dbReference type="SAM" id="Phobius"/>
    </source>
</evidence>
<feature type="compositionally biased region" description="Low complexity" evidence="5">
    <location>
        <begin position="159"/>
        <end position="170"/>
    </location>
</feature>
<keyword evidence="3 6" id="KW-1133">Transmembrane helix</keyword>
<evidence type="ECO:0000313" key="7">
    <source>
        <dbReference type="EMBL" id="PSR75222.1"/>
    </source>
</evidence>
<dbReference type="PANTHER" id="PTHR15549:SF26">
    <property type="entry name" value="AXIAL BUDDING PATTERN PROTEIN 2-RELATED"/>
    <property type="match status" value="1"/>
</dbReference>
<gene>
    <name evidence="7" type="ORF">PHLCEN_2v9263</name>
</gene>
<feature type="region of interest" description="Disordered" evidence="5">
    <location>
        <begin position="145"/>
        <end position="170"/>
    </location>
</feature>
<dbReference type="GO" id="GO:0016020">
    <property type="term" value="C:membrane"/>
    <property type="evidence" value="ECO:0007669"/>
    <property type="project" value="UniProtKB-SubCell"/>
</dbReference>
<feature type="transmembrane region" description="Helical" evidence="6">
    <location>
        <begin position="204"/>
        <end position="226"/>
    </location>
</feature>
<keyword evidence="2 6" id="KW-0812">Transmembrane</keyword>
<dbReference type="OrthoDB" id="2804581at2759"/>
<dbReference type="Proteomes" id="UP000186601">
    <property type="component" value="Unassembled WGS sequence"/>
</dbReference>
<keyword evidence="8" id="KW-1185">Reference proteome</keyword>
<feature type="compositionally biased region" description="Pro residues" evidence="5">
    <location>
        <begin position="149"/>
        <end position="158"/>
    </location>
</feature>
<dbReference type="GO" id="GO:0071944">
    <property type="term" value="C:cell periphery"/>
    <property type="evidence" value="ECO:0007669"/>
    <property type="project" value="UniProtKB-ARBA"/>
</dbReference>
<sequence>MSNDNTTIYDDSGGLVDYLPQPGYWYNLSGNIATSNWHNATLSGVNQAATCVSIIFGSRVLVYGTLRGMPNTNPTPTTSIYSIDGNVVRSYTAPQVTVDQNGVLFFDSGVITTGPLQHVLWVNVTSASPDFPYYLDYLLVVSNPSPDASVPPPPPPSPTTSTSHTSSTIVSTSLTSSTTIQLSQPNTPSPTAARTSSAVSHVNVGPIAGGVVGGVVVLITALVLLLRCRRRKKYGNLHDNNVVDFVGGRIMQESGGVGNSALGVTPYILPRDYDTASAPMVPRHTGAATLLPGFLSGNRMGAQARPSGKVRSPQILSPSAGPIFQPNEDSPRDLYGSDRNTEFPSPVASDHASDSKTHLLVSQRHINSPSTGDADISYYSTSSRERPSSLHVEGSQSPPPTPIVPASVYSPRGF</sequence>
<keyword evidence="4 6" id="KW-0472">Membrane</keyword>
<proteinExistence type="predicted"/>
<dbReference type="STRING" id="98765.A0A2R6NRE1"/>
<evidence type="ECO:0008006" key="9">
    <source>
        <dbReference type="Google" id="ProtNLM"/>
    </source>
</evidence>
<evidence type="ECO:0000256" key="5">
    <source>
        <dbReference type="SAM" id="MobiDB-lite"/>
    </source>
</evidence>
<name>A0A2R6NRE1_9APHY</name>
<evidence type="ECO:0000256" key="4">
    <source>
        <dbReference type="ARBA" id="ARBA00023136"/>
    </source>
</evidence>
<organism evidence="7 8">
    <name type="scientific">Hermanssonia centrifuga</name>
    <dbReference type="NCBI Taxonomy" id="98765"/>
    <lineage>
        <taxon>Eukaryota</taxon>
        <taxon>Fungi</taxon>
        <taxon>Dikarya</taxon>
        <taxon>Basidiomycota</taxon>
        <taxon>Agaricomycotina</taxon>
        <taxon>Agaricomycetes</taxon>
        <taxon>Polyporales</taxon>
        <taxon>Meruliaceae</taxon>
        <taxon>Hermanssonia</taxon>
    </lineage>
</organism>
<feature type="compositionally biased region" description="Basic and acidic residues" evidence="5">
    <location>
        <begin position="329"/>
        <end position="341"/>
    </location>
</feature>
<reference evidence="7 8" key="1">
    <citation type="submission" date="2018-02" db="EMBL/GenBank/DDBJ databases">
        <title>Genome sequence of the basidiomycete white-rot fungus Phlebia centrifuga.</title>
        <authorList>
            <person name="Granchi Z."/>
            <person name="Peng M."/>
            <person name="de Vries R.P."/>
            <person name="Hilden K."/>
            <person name="Makela M.R."/>
            <person name="Grigoriev I."/>
            <person name="Riley R."/>
        </authorList>
    </citation>
    <scope>NUCLEOTIDE SEQUENCE [LARGE SCALE GENOMIC DNA]</scope>
    <source>
        <strain evidence="7 8">FBCC195</strain>
    </source>
</reference>